<keyword evidence="2" id="KW-1185">Reference proteome</keyword>
<dbReference type="AlphaFoldDB" id="A0A1G9TFH5"/>
<reference evidence="2" key="1">
    <citation type="submission" date="2016-10" db="EMBL/GenBank/DDBJ databases">
        <authorList>
            <person name="Varghese N."/>
            <person name="Submissions S."/>
        </authorList>
    </citation>
    <scope>NUCLEOTIDE SEQUENCE [LARGE SCALE GENOMIC DNA]</scope>
    <source>
        <strain evidence="2">CGMCC 1.6199</strain>
    </source>
</reference>
<dbReference type="Proteomes" id="UP000182347">
    <property type="component" value="Unassembled WGS sequence"/>
</dbReference>
<gene>
    <name evidence="1" type="ORF">SAMN05216244_2566</name>
</gene>
<name>A0A1G9TFH5_9BACI</name>
<dbReference type="OrthoDB" id="2971629at2"/>
<accession>A0A1G9TFH5</accession>
<evidence type="ECO:0000313" key="2">
    <source>
        <dbReference type="Proteomes" id="UP000182347"/>
    </source>
</evidence>
<dbReference type="EMBL" id="FNHF01000003">
    <property type="protein sequence ID" value="SDM46491.1"/>
    <property type="molecule type" value="Genomic_DNA"/>
</dbReference>
<dbReference type="RefSeq" id="WP_074599578.1">
    <property type="nucleotide sequence ID" value="NZ_FNHF01000003.1"/>
</dbReference>
<protein>
    <recommendedName>
        <fullName evidence="3">Fur-regulated basic protein A</fullName>
    </recommendedName>
</protein>
<evidence type="ECO:0008006" key="3">
    <source>
        <dbReference type="Google" id="ProtNLM"/>
    </source>
</evidence>
<dbReference type="STRING" id="482461.SAMN05216244_2566"/>
<proteinExistence type="predicted"/>
<sequence>MAFLREAVDKQKQAVIHQLVVEGVISIDDREIYQKTISELADEYADVAVVSQIIRRASNKHTIRKGVSAHD</sequence>
<organism evidence="1 2">
    <name type="scientific">Sediminibacillus halophilus</name>
    <dbReference type="NCBI Taxonomy" id="482461"/>
    <lineage>
        <taxon>Bacteria</taxon>
        <taxon>Bacillati</taxon>
        <taxon>Bacillota</taxon>
        <taxon>Bacilli</taxon>
        <taxon>Bacillales</taxon>
        <taxon>Bacillaceae</taxon>
        <taxon>Sediminibacillus</taxon>
    </lineage>
</organism>
<evidence type="ECO:0000313" key="1">
    <source>
        <dbReference type="EMBL" id="SDM46491.1"/>
    </source>
</evidence>